<sequence length="87" mass="9805">MVIAVKEINREIKPGVKGTFFSQPKIIACQTSKEKLTAELDDGREGSNIYFPDIDEILPVRVLSKGLFSSCDEDMEINEDKNKENNN</sequence>
<reference evidence="1 2" key="1">
    <citation type="submission" date="2021-06" db="EMBL/GenBank/DDBJ databases">
        <authorList>
            <person name="Kallberg Y."/>
            <person name="Tangrot J."/>
            <person name="Rosling A."/>
        </authorList>
    </citation>
    <scope>NUCLEOTIDE SEQUENCE [LARGE SCALE GENOMIC DNA]</scope>
    <source>
        <strain evidence="1 2">120-4 pot B 10/14</strain>
    </source>
</reference>
<protein>
    <submittedName>
        <fullName evidence="1">10484_t:CDS:1</fullName>
    </submittedName>
</protein>
<proteinExistence type="predicted"/>
<accession>A0ABM8VWP8</accession>
<dbReference type="EMBL" id="CAJVQB010000086">
    <property type="protein sequence ID" value="CAG8465148.1"/>
    <property type="molecule type" value="Genomic_DNA"/>
</dbReference>
<evidence type="ECO:0000313" key="2">
    <source>
        <dbReference type="Proteomes" id="UP000789901"/>
    </source>
</evidence>
<dbReference type="Proteomes" id="UP000789901">
    <property type="component" value="Unassembled WGS sequence"/>
</dbReference>
<name>A0ABM8VWP8_GIGMA</name>
<gene>
    <name evidence="1" type="ORF">GMARGA_LOCUS502</name>
</gene>
<evidence type="ECO:0000313" key="1">
    <source>
        <dbReference type="EMBL" id="CAG8465148.1"/>
    </source>
</evidence>
<organism evidence="1 2">
    <name type="scientific">Gigaspora margarita</name>
    <dbReference type="NCBI Taxonomy" id="4874"/>
    <lineage>
        <taxon>Eukaryota</taxon>
        <taxon>Fungi</taxon>
        <taxon>Fungi incertae sedis</taxon>
        <taxon>Mucoromycota</taxon>
        <taxon>Glomeromycotina</taxon>
        <taxon>Glomeromycetes</taxon>
        <taxon>Diversisporales</taxon>
        <taxon>Gigasporaceae</taxon>
        <taxon>Gigaspora</taxon>
    </lineage>
</organism>
<comment type="caution">
    <text evidence="1">The sequence shown here is derived from an EMBL/GenBank/DDBJ whole genome shotgun (WGS) entry which is preliminary data.</text>
</comment>
<keyword evidence="2" id="KW-1185">Reference proteome</keyword>